<dbReference type="InterPro" id="IPR038607">
    <property type="entry name" value="PhoD-like_sf"/>
</dbReference>
<evidence type="ECO:0000313" key="3">
    <source>
        <dbReference type="EMBL" id="KAL2919732.1"/>
    </source>
</evidence>
<gene>
    <name evidence="3" type="ORF">HK105_200646</name>
</gene>
<dbReference type="Gene3D" id="2.60.40.380">
    <property type="entry name" value="Purple acid phosphatase-like, N-terminal"/>
    <property type="match status" value="1"/>
</dbReference>
<evidence type="ECO:0000259" key="1">
    <source>
        <dbReference type="Pfam" id="PF09423"/>
    </source>
</evidence>
<dbReference type="InterPro" id="IPR052900">
    <property type="entry name" value="Phospholipid_Metab_Enz"/>
</dbReference>
<protein>
    <recommendedName>
        <fullName evidence="5">Alkaline phosphatase</fullName>
    </recommendedName>
</protein>
<accession>A0ABR4NJM0</accession>
<comment type="caution">
    <text evidence="3">The sequence shown here is derived from an EMBL/GenBank/DDBJ whole genome shotgun (WGS) entry which is preliminary data.</text>
</comment>
<proteinExistence type="predicted"/>
<sequence>MHHDGHVLACASPQQRTTPLEHRGQEQTVVRRLHHSSRPTVAESLHSAIPDGWVPLLAVLVALNVAFLASVGFEYFLPPAGPAQDSLLATLGVAVGLISLPPPSANLARASPLVGASPPAARAGPMPVPDLRLASQQIPLVRSPSTSHLIEFRHGIASGDPLSDSIILWTKISPPVHALGERFAVRFQLSTDLANPASFDIHGPHLHEGLVETDASIDFVVKVDAKGLPPNTRFMYRFVVQNAGSPHSPSISATGFTRTLPSSTDDLSSLRMAVVSCSNLVDGFFNAYANIARRSEIDIVLHLGDYIYEYADGEFGSGKAIDRIPVPNKALKTLDDYRTRHAQYKLDPDLQAAHQFHPWIVVWDDHEFADNIDAREQWREHTAAGMQAYFEYLPIREARIDDGFKIYRSFKFGNLIDLVMLDTRIIGRDETDVRDSARLNDPKRSILGAEQEAWLEARLVESQARNAAWRFVGNQVVFSPLKVLETPLSVDSWDGYPANRDRIISSMERWGIRDTVFLTGDIHSSFAFDIVADPFDESQYSRSNGTGSIGVELVSPSVTSRSALEYLQLGVLRTPAQQFFKMYEPHLHYVNLCEHGYILVHVTRSRVTAEYWYAVDVQQSMLSERLGARVITDHGANRITHAEVF</sequence>
<dbReference type="InterPro" id="IPR029052">
    <property type="entry name" value="Metallo-depent_PP-like"/>
</dbReference>
<organism evidence="3 4">
    <name type="scientific">Polyrhizophydium stewartii</name>
    <dbReference type="NCBI Taxonomy" id="2732419"/>
    <lineage>
        <taxon>Eukaryota</taxon>
        <taxon>Fungi</taxon>
        <taxon>Fungi incertae sedis</taxon>
        <taxon>Chytridiomycota</taxon>
        <taxon>Chytridiomycota incertae sedis</taxon>
        <taxon>Chytridiomycetes</taxon>
        <taxon>Rhizophydiales</taxon>
        <taxon>Rhizophydiales incertae sedis</taxon>
        <taxon>Polyrhizophydium</taxon>
    </lineage>
</organism>
<dbReference type="PANTHER" id="PTHR43606">
    <property type="entry name" value="PHOSPHATASE, PUTATIVE (AFU_ORTHOLOGUE AFUA_6G08710)-RELATED"/>
    <property type="match status" value="1"/>
</dbReference>
<feature type="domain" description="Phospholipase D N-terminal" evidence="2">
    <location>
        <begin position="154"/>
        <end position="246"/>
    </location>
</feature>
<name>A0ABR4NJM0_9FUNG</name>
<dbReference type="InterPro" id="IPR018946">
    <property type="entry name" value="PhoD-like_MPP"/>
</dbReference>
<dbReference type="PANTHER" id="PTHR43606:SF7">
    <property type="entry name" value="PHOSPHATASE, PUTATIVE (AFU_ORTHOLOGUE AFUA_6G08710)-RELATED"/>
    <property type="match status" value="1"/>
</dbReference>
<dbReference type="CDD" id="cd07389">
    <property type="entry name" value="MPP_PhoD"/>
    <property type="match status" value="1"/>
</dbReference>
<evidence type="ECO:0008006" key="5">
    <source>
        <dbReference type="Google" id="ProtNLM"/>
    </source>
</evidence>
<keyword evidence="4" id="KW-1185">Reference proteome</keyword>
<evidence type="ECO:0000259" key="2">
    <source>
        <dbReference type="Pfam" id="PF16655"/>
    </source>
</evidence>
<dbReference type="InterPro" id="IPR032093">
    <property type="entry name" value="PhoD_N"/>
</dbReference>
<feature type="domain" description="PhoD-like phosphatase metallophosphatase" evidence="1">
    <location>
        <begin position="272"/>
        <end position="611"/>
    </location>
</feature>
<reference evidence="3 4" key="1">
    <citation type="submission" date="2023-09" db="EMBL/GenBank/DDBJ databases">
        <title>Pangenome analysis of Batrachochytrium dendrobatidis and related Chytrids.</title>
        <authorList>
            <person name="Yacoub M.N."/>
            <person name="Stajich J.E."/>
            <person name="James T.Y."/>
        </authorList>
    </citation>
    <scope>NUCLEOTIDE SEQUENCE [LARGE SCALE GENOMIC DNA]</scope>
    <source>
        <strain evidence="3 4">JEL0888</strain>
    </source>
</reference>
<dbReference type="SUPFAM" id="SSF56300">
    <property type="entry name" value="Metallo-dependent phosphatases"/>
    <property type="match status" value="1"/>
</dbReference>
<dbReference type="Gene3D" id="3.60.21.70">
    <property type="entry name" value="PhoD-like phosphatase"/>
    <property type="match status" value="1"/>
</dbReference>
<evidence type="ECO:0000313" key="4">
    <source>
        <dbReference type="Proteomes" id="UP001527925"/>
    </source>
</evidence>
<dbReference type="Pfam" id="PF09423">
    <property type="entry name" value="PhoD"/>
    <property type="match status" value="1"/>
</dbReference>
<dbReference type="Proteomes" id="UP001527925">
    <property type="component" value="Unassembled WGS sequence"/>
</dbReference>
<dbReference type="Pfam" id="PF16655">
    <property type="entry name" value="PhoD_N"/>
    <property type="match status" value="1"/>
</dbReference>
<dbReference type="EMBL" id="JADGIZ020000002">
    <property type="protein sequence ID" value="KAL2919732.1"/>
    <property type="molecule type" value="Genomic_DNA"/>
</dbReference>